<dbReference type="AlphaFoldDB" id="A0A498RAA1"/>
<dbReference type="PROSITE" id="PS51257">
    <property type="entry name" value="PROKAR_LIPOPROTEIN"/>
    <property type="match status" value="1"/>
</dbReference>
<evidence type="ECO:0000313" key="2">
    <source>
        <dbReference type="EMBL" id="VBB08464.1"/>
    </source>
</evidence>
<proteinExistence type="predicted"/>
<sequence length="102" mass="11043">MKKWYALVLVVTMLTFVFTGCSFFGQKEAPQQQLQNTLPAPTPAKDTPTQTEQKKNTEQPNSNTNGELPPGYTKNPNTGIVHDAEGNIVPQKGKGSGLGGFH</sequence>
<evidence type="ECO:0000256" key="1">
    <source>
        <dbReference type="SAM" id="MobiDB-lite"/>
    </source>
</evidence>
<dbReference type="Proteomes" id="UP000277811">
    <property type="component" value="Unassembled WGS sequence"/>
</dbReference>
<evidence type="ECO:0000313" key="3">
    <source>
        <dbReference type="Proteomes" id="UP000277811"/>
    </source>
</evidence>
<evidence type="ECO:0008006" key="4">
    <source>
        <dbReference type="Google" id="ProtNLM"/>
    </source>
</evidence>
<feature type="region of interest" description="Disordered" evidence="1">
    <location>
        <begin position="29"/>
        <end position="102"/>
    </location>
</feature>
<accession>A0A498RAA1</accession>
<gene>
    <name evidence="2" type="ORF">LUCI_3736</name>
</gene>
<protein>
    <recommendedName>
        <fullName evidence="4">Lipoprotein</fullName>
    </recommendedName>
</protein>
<name>A0A498RAA1_9FIRM</name>
<dbReference type="RefSeq" id="WP_122629333.1">
    <property type="nucleotide sequence ID" value="NZ_UPPP01000091.1"/>
</dbReference>
<organism evidence="2 3">
    <name type="scientific">Lucifera butyrica</name>
    <dbReference type="NCBI Taxonomy" id="1351585"/>
    <lineage>
        <taxon>Bacteria</taxon>
        <taxon>Bacillati</taxon>
        <taxon>Bacillota</taxon>
        <taxon>Negativicutes</taxon>
        <taxon>Veillonellales</taxon>
        <taxon>Veillonellaceae</taxon>
        <taxon>Lucifera</taxon>
    </lineage>
</organism>
<feature type="compositionally biased region" description="Polar residues" evidence="1">
    <location>
        <begin position="29"/>
        <end position="39"/>
    </location>
</feature>
<dbReference type="EMBL" id="UPPP01000091">
    <property type="protein sequence ID" value="VBB08464.1"/>
    <property type="molecule type" value="Genomic_DNA"/>
</dbReference>
<reference evidence="2 3" key="1">
    <citation type="submission" date="2018-06" db="EMBL/GenBank/DDBJ databases">
        <authorList>
            <person name="Strepis N."/>
        </authorList>
    </citation>
    <scope>NUCLEOTIDE SEQUENCE [LARGE SCALE GENOMIC DNA]</scope>
    <source>
        <strain evidence="2">LUCI</strain>
    </source>
</reference>
<keyword evidence="3" id="KW-1185">Reference proteome</keyword>